<keyword evidence="2" id="KW-1185">Reference proteome</keyword>
<name>A0A6A5ECZ8_PERFL</name>
<comment type="caution">
    <text evidence="1">The sequence shown here is derived from an EMBL/GenBank/DDBJ whole genome shotgun (WGS) entry which is preliminary data.</text>
</comment>
<protein>
    <submittedName>
        <fullName evidence="1">Uncharacterized protein</fullName>
    </submittedName>
</protein>
<dbReference type="EMBL" id="VHII01000021">
    <property type="protein sequence ID" value="KAF1373954.1"/>
    <property type="molecule type" value="Genomic_DNA"/>
</dbReference>
<gene>
    <name evidence="1" type="ORF">PFLUV_G00244270</name>
</gene>
<proteinExistence type="predicted"/>
<reference evidence="1 2" key="1">
    <citation type="submission" date="2019-06" db="EMBL/GenBank/DDBJ databases">
        <title>A chromosome-scale genome assembly of the European perch, Perca fluviatilis.</title>
        <authorList>
            <person name="Roques C."/>
            <person name="Zahm M."/>
            <person name="Cabau C."/>
            <person name="Klopp C."/>
            <person name="Bouchez O."/>
            <person name="Donnadieu C."/>
            <person name="Kuhl H."/>
            <person name="Gislard M."/>
            <person name="Guendouz S."/>
            <person name="Journot L."/>
            <person name="Haffray P."/>
            <person name="Bestin A."/>
            <person name="Morvezen R."/>
            <person name="Feron R."/>
            <person name="Wen M."/>
            <person name="Jouanno E."/>
            <person name="Herpin A."/>
            <person name="Schartl M."/>
            <person name="Postlethwait J."/>
            <person name="Schaerlinger B."/>
            <person name="Chardard D."/>
            <person name="Lecocq T."/>
            <person name="Poncet C."/>
            <person name="Jaffrelo L."/>
            <person name="Lampietro C."/>
            <person name="Guiguen Y."/>
        </authorList>
    </citation>
    <scope>NUCLEOTIDE SEQUENCE [LARGE SCALE GENOMIC DNA]</scope>
    <source>
        <tissue evidence="1">Blood</tissue>
    </source>
</reference>
<evidence type="ECO:0000313" key="1">
    <source>
        <dbReference type="EMBL" id="KAF1373954.1"/>
    </source>
</evidence>
<organism evidence="1 2">
    <name type="scientific">Perca fluviatilis</name>
    <name type="common">European perch</name>
    <dbReference type="NCBI Taxonomy" id="8168"/>
    <lineage>
        <taxon>Eukaryota</taxon>
        <taxon>Metazoa</taxon>
        <taxon>Chordata</taxon>
        <taxon>Craniata</taxon>
        <taxon>Vertebrata</taxon>
        <taxon>Euteleostomi</taxon>
        <taxon>Actinopterygii</taxon>
        <taxon>Neopterygii</taxon>
        <taxon>Teleostei</taxon>
        <taxon>Neoteleostei</taxon>
        <taxon>Acanthomorphata</taxon>
        <taxon>Eupercaria</taxon>
        <taxon>Perciformes</taxon>
        <taxon>Percoidei</taxon>
        <taxon>Percidae</taxon>
        <taxon>Percinae</taxon>
        <taxon>Perca</taxon>
    </lineage>
</organism>
<dbReference type="Proteomes" id="UP000465112">
    <property type="component" value="Chromosome 21"/>
</dbReference>
<evidence type="ECO:0000313" key="2">
    <source>
        <dbReference type="Proteomes" id="UP000465112"/>
    </source>
</evidence>
<dbReference type="AlphaFoldDB" id="A0A6A5ECZ8"/>
<accession>A0A6A5ECZ8</accession>
<sequence length="78" mass="8972">MQQRLRTWAAAKDSAYRDFIPPEATCPAKESMNKTCSFQRRHIHSQTLGGSMSQLMHKEVVSSRPEETLCVKEKILKH</sequence>